<proteinExistence type="predicted"/>
<dbReference type="Pfam" id="PF23957">
    <property type="entry name" value="DUF7286"/>
    <property type="match status" value="1"/>
</dbReference>
<reference evidence="2 3" key="1">
    <citation type="journal article" date="2013" name="Genome Announc.">
        <title>Draft Genome Sequence of 'Candidatus Halobonum tyrrellensis' Strain G22, Isolated from the Hypersaline Waters of Lake Tyrrell, Australia.</title>
        <authorList>
            <person name="Ugalde J.A."/>
            <person name="Narasingarao P."/>
            <person name="Kuo S."/>
            <person name="Podell S."/>
            <person name="Allen E.E."/>
        </authorList>
    </citation>
    <scope>NUCLEOTIDE SEQUENCE [LARGE SCALE GENOMIC DNA]</scope>
    <source>
        <strain evidence="2 3">G22</strain>
    </source>
</reference>
<evidence type="ECO:0000313" key="3">
    <source>
        <dbReference type="Proteomes" id="UP000017840"/>
    </source>
</evidence>
<feature type="region of interest" description="Disordered" evidence="1">
    <location>
        <begin position="475"/>
        <end position="505"/>
    </location>
</feature>
<evidence type="ECO:0000256" key="1">
    <source>
        <dbReference type="SAM" id="MobiDB-lite"/>
    </source>
</evidence>
<dbReference type="eggNOG" id="arCOG02945">
    <property type="taxonomic scope" value="Archaea"/>
</dbReference>
<dbReference type="Proteomes" id="UP000017840">
    <property type="component" value="Unassembled WGS sequence"/>
</dbReference>
<evidence type="ECO:0000313" key="2">
    <source>
        <dbReference type="EMBL" id="ESP87843.1"/>
    </source>
</evidence>
<protein>
    <submittedName>
        <fullName evidence="2">Uncharacterized protein</fullName>
    </submittedName>
</protein>
<sequence>MVGVTLVSDRRGRVPFALVGVVLLLGSVAYAHTLALRGPVAASEAADTALDRAESAARPAVRTAAAAAAREAARNPVTLPANTSAGRALNDSTPFRDSLRLRTYLAVENALADAAVSEGGVTATASLPAVESAADLRGAKRRVAVESVDGGAATRVTVRNVSVVARSGGRGGGSADGRVVARERTDLSVVVALPVLAMHDRTARYERRLNAGPLGGPGLGRRLTGRLALLAEARGLAQYGGAPVENVLANRHVELSANGAALREQRAAFGRADPAGRAALVRATGRVGTTDLLGPATRSGPAWTDAVLSTASAASTASADAPDDGSADALASTASPAAGDSLAVDVNATADTAFAAFLDDGFDAALRDAYRAEATRRVRVRAVDTGGRPDPAPPGDGWALVSTEATADRTVVSRTRGATADPRTFAAYRRTVRVDRTETRTWVNADADTNGTRTRRTTVEWSERYAVTLSLRGAYDPGLAGPDRPTDPVFEAGGALDGPALSSVP</sequence>
<dbReference type="AlphaFoldDB" id="V4HCS6"/>
<keyword evidence="3" id="KW-1185">Reference proteome</keyword>
<dbReference type="STRING" id="1324957.K933_12051"/>
<comment type="caution">
    <text evidence="2">The sequence shown here is derived from an EMBL/GenBank/DDBJ whole genome shotgun (WGS) entry which is preliminary data.</text>
</comment>
<dbReference type="EMBL" id="ASGZ01000042">
    <property type="protein sequence ID" value="ESP87843.1"/>
    <property type="molecule type" value="Genomic_DNA"/>
</dbReference>
<name>V4HCS6_9EURY</name>
<organism evidence="2 3">
    <name type="scientific">Candidatus Halobonum tyrrellensis G22</name>
    <dbReference type="NCBI Taxonomy" id="1324957"/>
    <lineage>
        <taxon>Archaea</taxon>
        <taxon>Methanobacteriati</taxon>
        <taxon>Methanobacteriota</taxon>
        <taxon>Stenosarchaea group</taxon>
        <taxon>Halobacteria</taxon>
        <taxon>Halobacteriales</taxon>
        <taxon>Haloferacaceae</taxon>
        <taxon>Candidatus Halobonum</taxon>
    </lineage>
</organism>
<dbReference type="InterPro" id="IPR055710">
    <property type="entry name" value="DUF7286"/>
</dbReference>
<gene>
    <name evidence="2" type="ORF">K933_12051</name>
</gene>
<feature type="non-terminal residue" evidence="2">
    <location>
        <position position="505"/>
    </location>
</feature>
<accession>V4HCS6</accession>